<evidence type="ECO:0000256" key="7">
    <source>
        <dbReference type="ARBA" id="ARBA00023237"/>
    </source>
</evidence>
<keyword evidence="4" id="KW-1134">Transmembrane beta strand</keyword>
<keyword evidence="6" id="KW-0472">Membrane</keyword>
<feature type="chain" id="PRO_5043869202" evidence="8">
    <location>
        <begin position="26"/>
        <end position="460"/>
    </location>
</feature>
<dbReference type="PANTHER" id="PTHR30026">
    <property type="entry name" value="OUTER MEMBRANE PROTEIN TOLC"/>
    <property type="match status" value="1"/>
</dbReference>
<protein>
    <submittedName>
        <fullName evidence="9">Outer membrane efflux family protein</fullName>
    </submittedName>
</protein>
<comment type="caution">
    <text evidence="9">The sequence shown here is derived from an EMBL/GenBank/DDBJ whole genome shotgun (WGS) entry which is preliminary data.</text>
</comment>
<evidence type="ECO:0000256" key="8">
    <source>
        <dbReference type="SAM" id="SignalP"/>
    </source>
</evidence>
<keyword evidence="5" id="KW-0812">Transmembrane</keyword>
<accession>A0AAW9CU91</accession>
<evidence type="ECO:0000256" key="6">
    <source>
        <dbReference type="ARBA" id="ARBA00023136"/>
    </source>
</evidence>
<organism evidence="9 10">
    <name type="scientific">Burkholderia thailandensis</name>
    <dbReference type="NCBI Taxonomy" id="57975"/>
    <lineage>
        <taxon>Bacteria</taxon>
        <taxon>Pseudomonadati</taxon>
        <taxon>Pseudomonadota</taxon>
        <taxon>Betaproteobacteria</taxon>
        <taxon>Burkholderiales</taxon>
        <taxon>Burkholderiaceae</taxon>
        <taxon>Burkholderia</taxon>
        <taxon>pseudomallei group</taxon>
    </lineage>
</organism>
<evidence type="ECO:0000256" key="4">
    <source>
        <dbReference type="ARBA" id="ARBA00022452"/>
    </source>
</evidence>
<dbReference type="GO" id="GO:1990281">
    <property type="term" value="C:efflux pump complex"/>
    <property type="evidence" value="ECO:0007669"/>
    <property type="project" value="TreeGrafter"/>
</dbReference>
<name>A0AAW9CU91_BURTH</name>
<dbReference type="GO" id="GO:0009279">
    <property type="term" value="C:cell outer membrane"/>
    <property type="evidence" value="ECO:0007669"/>
    <property type="project" value="UniProtKB-SubCell"/>
</dbReference>
<keyword evidence="3" id="KW-0813">Transport</keyword>
<feature type="signal peptide" evidence="8">
    <location>
        <begin position="1"/>
        <end position="25"/>
    </location>
</feature>
<evidence type="ECO:0000313" key="10">
    <source>
        <dbReference type="Proteomes" id="UP001272137"/>
    </source>
</evidence>
<dbReference type="InterPro" id="IPR051906">
    <property type="entry name" value="TolC-like"/>
</dbReference>
<sequence>MVTIMTRAARLLVLLTLAWIPFARAETDLLAAAKDALAHDPAYAAALAQRQADATKRRQGHAGFLPQILATGNVRYGTVDQETTGAHFSGGGFGSSNGIAFDTRAAGATGAGWAITIKENLFSAERNAVAVQMNAAADAGDAQLASTRQSVMLEVAQTYFAILLAEDDVAALNSTKTAALEARDIARARFEAGDASITDVSDAEARADLANAQLVAAQTALDLKRAELHDLTGNSDTALRHLAQTSTLDSIDAGDFADWQARAMTGNPLIALRKLGMESARAEASKYRPGAGTTVDAFASYIGDRTNGAGYGGNSSMRSNSAVVGVMVTIPLYTGGLRNAKRDESAALLRKAGFDEETARIAVARDVRQSFLGLRSALAQVAALTLALRSAERQLNANQTGFEAGDRPSIDVLNAQQALYTTRRDLAAARYQVVMNRLRLAAAAGELDEKLLERINGYLQ</sequence>
<dbReference type="RefSeq" id="WP_009898185.1">
    <property type="nucleotide sequence ID" value="NZ_CP008915.2"/>
</dbReference>
<dbReference type="InterPro" id="IPR003423">
    <property type="entry name" value="OMP_efflux"/>
</dbReference>
<dbReference type="Proteomes" id="UP001272137">
    <property type="component" value="Unassembled WGS sequence"/>
</dbReference>
<dbReference type="AlphaFoldDB" id="A0AAW9CU91"/>
<proteinExistence type="inferred from homology"/>
<dbReference type="GO" id="GO:0015288">
    <property type="term" value="F:porin activity"/>
    <property type="evidence" value="ECO:0007669"/>
    <property type="project" value="TreeGrafter"/>
</dbReference>
<comment type="subcellular location">
    <subcellularLocation>
        <location evidence="1">Cell outer membrane</location>
    </subcellularLocation>
</comment>
<evidence type="ECO:0000256" key="1">
    <source>
        <dbReference type="ARBA" id="ARBA00004442"/>
    </source>
</evidence>
<comment type="similarity">
    <text evidence="2">Belongs to the outer membrane factor (OMF) (TC 1.B.17) family.</text>
</comment>
<dbReference type="KEGG" id="btha:DR62_4980"/>
<reference evidence="9" key="1">
    <citation type="submission" date="2018-08" db="EMBL/GenBank/DDBJ databases">
        <title>Identification of Burkholderia cepacia strains that express a Burkholderia pseudomallei-like capsular polysaccharide.</title>
        <authorList>
            <person name="Burtnick M.N."/>
            <person name="Vongsouvath M."/>
            <person name="Newton P."/>
            <person name="Wuthiekanun V."/>
            <person name="Limmathurotsakul D."/>
            <person name="Brett P.J."/>
            <person name="Chantratita N."/>
            <person name="Dance D.A."/>
        </authorList>
    </citation>
    <scope>NUCLEOTIDE SEQUENCE</scope>
    <source>
        <strain evidence="9">SBXCC001</strain>
    </source>
</reference>
<evidence type="ECO:0000313" key="9">
    <source>
        <dbReference type="EMBL" id="MDW9253246.1"/>
    </source>
</evidence>
<dbReference type="GO" id="GO:0015562">
    <property type="term" value="F:efflux transmembrane transporter activity"/>
    <property type="evidence" value="ECO:0007669"/>
    <property type="project" value="InterPro"/>
</dbReference>
<keyword evidence="7" id="KW-0998">Cell outer membrane</keyword>
<evidence type="ECO:0000256" key="3">
    <source>
        <dbReference type="ARBA" id="ARBA00022448"/>
    </source>
</evidence>
<dbReference type="EMBL" id="QXCT01000001">
    <property type="protein sequence ID" value="MDW9253246.1"/>
    <property type="molecule type" value="Genomic_DNA"/>
</dbReference>
<dbReference type="PANTHER" id="PTHR30026:SF20">
    <property type="entry name" value="OUTER MEMBRANE PROTEIN TOLC"/>
    <property type="match status" value="1"/>
</dbReference>
<gene>
    <name evidence="9" type="ORF">C7S16_5701</name>
</gene>
<keyword evidence="8" id="KW-0732">Signal</keyword>
<evidence type="ECO:0000256" key="5">
    <source>
        <dbReference type="ARBA" id="ARBA00022692"/>
    </source>
</evidence>
<dbReference type="Gene3D" id="1.20.1600.10">
    <property type="entry name" value="Outer membrane efflux proteins (OEP)"/>
    <property type="match status" value="1"/>
</dbReference>
<dbReference type="Pfam" id="PF02321">
    <property type="entry name" value="OEP"/>
    <property type="match status" value="2"/>
</dbReference>
<evidence type="ECO:0000256" key="2">
    <source>
        <dbReference type="ARBA" id="ARBA00007613"/>
    </source>
</evidence>
<dbReference type="SUPFAM" id="SSF56954">
    <property type="entry name" value="Outer membrane efflux proteins (OEP)"/>
    <property type="match status" value="1"/>
</dbReference>